<keyword evidence="5" id="KW-1185">Reference proteome</keyword>
<dbReference type="InterPro" id="IPR013883">
    <property type="entry name" value="TF_Iwr1_dom"/>
</dbReference>
<feature type="compositionally biased region" description="Polar residues" evidence="2">
    <location>
        <begin position="153"/>
        <end position="165"/>
    </location>
</feature>
<feature type="region of interest" description="Disordered" evidence="2">
    <location>
        <begin position="55"/>
        <end position="111"/>
    </location>
</feature>
<comment type="similarity">
    <text evidence="1">Belongs to the IWR1/SLC7A6OS family.</text>
</comment>
<feature type="domain" description="Transcription factor Iwr1" evidence="3">
    <location>
        <begin position="327"/>
        <end position="399"/>
    </location>
</feature>
<evidence type="ECO:0000313" key="5">
    <source>
        <dbReference type="Proteomes" id="UP001285908"/>
    </source>
</evidence>
<organism evidence="4 5">
    <name type="scientific">Neurospora hispaniola</name>
    <dbReference type="NCBI Taxonomy" id="588809"/>
    <lineage>
        <taxon>Eukaryota</taxon>
        <taxon>Fungi</taxon>
        <taxon>Dikarya</taxon>
        <taxon>Ascomycota</taxon>
        <taxon>Pezizomycotina</taxon>
        <taxon>Sordariomycetes</taxon>
        <taxon>Sordariomycetidae</taxon>
        <taxon>Sordariales</taxon>
        <taxon>Sordariaceae</taxon>
        <taxon>Neurospora</taxon>
    </lineage>
</organism>
<gene>
    <name evidence="4" type="ORF">B0T23DRAFT_111799</name>
</gene>
<dbReference type="GO" id="GO:0005737">
    <property type="term" value="C:cytoplasm"/>
    <property type="evidence" value="ECO:0007669"/>
    <property type="project" value="TreeGrafter"/>
</dbReference>
<proteinExistence type="inferred from homology"/>
<dbReference type="InterPro" id="IPR040150">
    <property type="entry name" value="Iwr1"/>
</dbReference>
<feature type="compositionally biased region" description="Polar residues" evidence="2">
    <location>
        <begin position="98"/>
        <end position="108"/>
    </location>
</feature>
<reference evidence="4 5" key="1">
    <citation type="journal article" date="2023" name="Mol. Phylogenet. Evol.">
        <title>Genome-scale phylogeny and comparative genomics of the fungal order Sordariales.</title>
        <authorList>
            <person name="Hensen N."/>
            <person name="Bonometti L."/>
            <person name="Westerberg I."/>
            <person name="Brannstrom I.O."/>
            <person name="Guillou S."/>
            <person name="Cros-Aarteil S."/>
            <person name="Calhoun S."/>
            <person name="Haridas S."/>
            <person name="Kuo A."/>
            <person name="Mondo S."/>
            <person name="Pangilinan J."/>
            <person name="Riley R."/>
            <person name="LaButti K."/>
            <person name="Andreopoulos B."/>
            <person name="Lipzen A."/>
            <person name="Chen C."/>
            <person name="Yan M."/>
            <person name="Daum C."/>
            <person name="Ng V."/>
            <person name="Clum A."/>
            <person name="Steindorff A."/>
            <person name="Ohm R.A."/>
            <person name="Martin F."/>
            <person name="Silar P."/>
            <person name="Natvig D.O."/>
            <person name="Lalanne C."/>
            <person name="Gautier V."/>
            <person name="Ament-Velasquez S.L."/>
            <person name="Kruys A."/>
            <person name="Hutchinson M.I."/>
            <person name="Powell A.J."/>
            <person name="Barry K."/>
            <person name="Miller A.N."/>
            <person name="Grigoriev I.V."/>
            <person name="Debuchy R."/>
            <person name="Gladieux P."/>
            <person name="Hiltunen Thoren M."/>
            <person name="Johannesson H."/>
        </authorList>
    </citation>
    <scope>NUCLEOTIDE SEQUENCE [LARGE SCALE GENOMIC DNA]</scope>
    <source>
        <strain evidence="4 5">FGSC 10403</strain>
    </source>
</reference>
<dbReference type="PANTHER" id="PTHR28063">
    <property type="entry name" value="RNA POLYMERASE II NUCLEAR LOCALIZATION PROTEIN IWR1"/>
    <property type="match status" value="1"/>
</dbReference>
<dbReference type="EMBL" id="JAULSX010000003">
    <property type="protein sequence ID" value="KAK3494565.1"/>
    <property type="molecule type" value="Genomic_DNA"/>
</dbReference>
<sequence length="483" mass="53956">MSVFLPPETITVKRRKRGAEDAPVDFLRVEGSKRSRNGEGSWVYRLKQATDIVAPQPTVPTIQTTKEGDEKRRIIKPLPRPRSQRMTPQPGASPIIEPTSTSQTTKATEPTLRRFHLSKTIVSQASTSGPVSKKRASTVIFVERNSKRKSLHENQTLEQSRSVNAHNGPAAVQPKPSTGYTYQEPPPADPNDTGVKRSYKRPGTRRFQPSAESKPGSTHPALPPSLVNRNVNVDMDQLAQEMDAYTLSAITSHLSKLDEASAKAAERKAKFKPKAPALRYAQRHPEAAAAAARTKEVAPQATAAAAAAAAPMDDDMDIEMLDTSDDDDYVVEEYYRVPASRLNEEEVAATQVGLLVFDSEPDKIDFFFGAEEDDEFEFPEDEDDENHENYYAADYPDEDLEWDDELDRNPYEYVTGNASDREEFDAELDDNDDDDFVNADERFMDHVWQTSNEMADMVAYARGYDGDRPEPAVAGFPRGFPYE</sequence>
<dbReference type="AlphaFoldDB" id="A0AAJ0MSC2"/>
<dbReference type="Proteomes" id="UP001285908">
    <property type="component" value="Unassembled WGS sequence"/>
</dbReference>
<evidence type="ECO:0000313" key="4">
    <source>
        <dbReference type="EMBL" id="KAK3494565.1"/>
    </source>
</evidence>
<dbReference type="GO" id="GO:0006606">
    <property type="term" value="P:protein import into nucleus"/>
    <property type="evidence" value="ECO:0007669"/>
    <property type="project" value="InterPro"/>
</dbReference>
<dbReference type="RefSeq" id="XP_062693994.1">
    <property type="nucleotide sequence ID" value="XM_062831872.1"/>
</dbReference>
<protein>
    <recommendedName>
        <fullName evidence="3">Transcription factor Iwr1 domain-containing protein</fullName>
    </recommendedName>
</protein>
<name>A0AAJ0MSC2_9PEZI</name>
<dbReference type="PANTHER" id="PTHR28063:SF1">
    <property type="entry name" value="RNA POLYMERASE II NUCLEAR LOCALIZATION PROTEIN IWR1"/>
    <property type="match status" value="1"/>
</dbReference>
<evidence type="ECO:0000256" key="1">
    <source>
        <dbReference type="ARBA" id="ARBA00010218"/>
    </source>
</evidence>
<comment type="caution">
    <text evidence="4">The sequence shown here is derived from an EMBL/GenBank/DDBJ whole genome shotgun (WGS) entry which is preliminary data.</text>
</comment>
<evidence type="ECO:0000259" key="3">
    <source>
        <dbReference type="Pfam" id="PF08574"/>
    </source>
</evidence>
<evidence type="ECO:0000256" key="2">
    <source>
        <dbReference type="SAM" id="MobiDB-lite"/>
    </source>
</evidence>
<feature type="region of interest" description="Disordered" evidence="2">
    <location>
        <begin position="143"/>
        <end position="227"/>
    </location>
</feature>
<dbReference type="Pfam" id="PF08574">
    <property type="entry name" value="Iwr1"/>
    <property type="match status" value="1"/>
</dbReference>
<accession>A0AAJ0MSC2</accession>
<dbReference type="GeneID" id="87869494"/>